<dbReference type="Proteomes" id="UP000249590">
    <property type="component" value="Unassembled WGS sequence"/>
</dbReference>
<proteinExistence type="predicted"/>
<dbReference type="Gene3D" id="2.40.10.120">
    <property type="match status" value="1"/>
</dbReference>
<dbReference type="InterPro" id="IPR038765">
    <property type="entry name" value="Papain-like_cys_pep_sf"/>
</dbReference>
<name>A0A8B2NU34_9HYPH</name>
<keyword evidence="3" id="KW-1185">Reference proteome</keyword>
<feature type="compositionally biased region" description="Low complexity" evidence="1">
    <location>
        <begin position="347"/>
        <end position="364"/>
    </location>
</feature>
<organism evidence="2 3">
    <name type="scientific">Acuticoccus sediminis</name>
    <dbReference type="NCBI Taxonomy" id="2184697"/>
    <lineage>
        <taxon>Bacteria</taxon>
        <taxon>Pseudomonadati</taxon>
        <taxon>Pseudomonadota</taxon>
        <taxon>Alphaproteobacteria</taxon>
        <taxon>Hyphomicrobiales</taxon>
        <taxon>Amorphaceae</taxon>
        <taxon>Acuticoccus</taxon>
    </lineage>
</organism>
<feature type="region of interest" description="Disordered" evidence="1">
    <location>
        <begin position="607"/>
        <end position="626"/>
    </location>
</feature>
<reference evidence="2 3" key="1">
    <citation type="submission" date="2018-05" db="EMBL/GenBank/DDBJ databases">
        <title>Acuticoccus sediminis sp. nov., isolated from deep-sea sediment of Indian Ocean.</title>
        <authorList>
            <person name="Liu X."/>
            <person name="Lai Q."/>
            <person name="Du Y."/>
            <person name="Sun F."/>
            <person name="Zhang X."/>
            <person name="Wang S."/>
            <person name="Shao Z."/>
        </authorList>
    </citation>
    <scope>NUCLEOTIDE SEQUENCE [LARGE SCALE GENOMIC DNA]</scope>
    <source>
        <strain evidence="2 3">PTG4-2</strain>
    </source>
</reference>
<feature type="region of interest" description="Disordered" evidence="1">
    <location>
        <begin position="313"/>
        <end position="364"/>
    </location>
</feature>
<dbReference type="Gene3D" id="3.90.70.10">
    <property type="entry name" value="Cysteine proteinases"/>
    <property type="match status" value="1"/>
</dbReference>
<dbReference type="EMBL" id="QHHQ01000002">
    <property type="protein sequence ID" value="RAI01788.1"/>
    <property type="molecule type" value="Genomic_DNA"/>
</dbReference>
<dbReference type="InterPro" id="IPR009003">
    <property type="entry name" value="Peptidase_S1_PA"/>
</dbReference>
<dbReference type="SUPFAM" id="SSF54001">
    <property type="entry name" value="Cysteine proteinases"/>
    <property type="match status" value="1"/>
</dbReference>
<feature type="compositionally biased region" description="Low complexity" evidence="1">
    <location>
        <begin position="611"/>
        <end position="626"/>
    </location>
</feature>
<feature type="compositionally biased region" description="Polar residues" evidence="1">
    <location>
        <begin position="252"/>
        <end position="265"/>
    </location>
</feature>
<gene>
    <name evidence="2" type="ORF">DLJ53_10300</name>
</gene>
<sequence>MPAFHDIRKLVEGFEDFPALLGQDAPGIARIRSIISSERPVARLGATGIPDSVPDEMTELPKLGEWAGFIALASASVGQIRVEVGGRTFAVGTAFRVGNDDRRVATAAHVVGTMLPHQTSIAAGIDPVPKRRDVPSAFLPAHVFFEAAEADGRAFAAETVDVEAVELLSADYDIMICRLAADSRRPSLRLADPGQAGEDRPMCVVGYPITPRTADKALYDKVFGAAPQTPAEAAMEPRKCASPGLMKRHGTRFSTSHDATTLPGSSGSPCIALDDGGVVGLHFRGRQSSGDLNALRHLALLAETPELAERMDLAANGPPSAPFGGKAATWTSRQPDAAPDDGGTDEGAVPSGAPPAFSASPAVLADRRDIRDRHYRPSLIRAEARVCPEAGTLHLLEQQSDGDCVGYAMAAAINRHLTQQNRLPPGGVSARMIYEMARAHDEFVDDLPAGTSLRGGMKGFFHNGVCPAELVPKTPAFHLTVEMAKAARSVALGAYYRLSASLSDFQMAIQEVGAVVVSARLHSGWAEPVDGRIVNTGERRAGHAFVLVGYDSEGFLVQNSWGPDWGGFDGLKGVAHWSYGDFAQNVIDAWVLQLAPSAPQAHNIQLRAYGPDDPATDASPPDPLAALPEPRRSAIIGHIVHAERSGLVDLDRLGAGQATLRETAMWLADDESWERYPRLVFVFHDPFLGAEAAARLTMHTVERFKAAGTYPINVLYGADELRSLTARMRDEADFCRKISGGAADLTAYLDRRAQVVAKPMLEGYATGLTEAAAPGGALWRVLASIGFEAFRRPKPKGGEDRRAVHVVAFGLGSFAAQVAIASLADAGFCHDHAHALPLGAAPSDPGAPRRKAYKLGSVSLLAPVAPLSAHGDGDPWWIWPKREPAVYTLGPDRPSGAAMPGYRGDWGDLVSALLPATSHRPRGADQGAGRLAELLIDGSVLNDVLRRITGGDSLAPLKRF</sequence>
<dbReference type="AlphaFoldDB" id="A0A8B2NU34"/>
<dbReference type="SUPFAM" id="SSF50494">
    <property type="entry name" value="Trypsin-like serine proteases"/>
    <property type="match status" value="1"/>
</dbReference>
<protein>
    <recommendedName>
        <fullName evidence="4">Papain like protease</fullName>
    </recommendedName>
</protein>
<evidence type="ECO:0008006" key="4">
    <source>
        <dbReference type="Google" id="ProtNLM"/>
    </source>
</evidence>
<dbReference type="CDD" id="cd02619">
    <property type="entry name" value="Peptidase_C1"/>
    <property type="match status" value="1"/>
</dbReference>
<evidence type="ECO:0000313" key="2">
    <source>
        <dbReference type="EMBL" id="RAI01788.1"/>
    </source>
</evidence>
<comment type="caution">
    <text evidence="2">The sequence shown here is derived from an EMBL/GenBank/DDBJ whole genome shotgun (WGS) entry which is preliminary data.</text>
</comment>
<accession>A0A8B2NU34</accession>
<dbReference type="Pfam" id="PF13365">
    <property type="entry name" value="Trypsin_2"/>
    <property type="match status" value="1"/>
</dbReference>
<evidence type="ECO:0000256" key="1">
    <source>
        <dbReference type="SAM" id="MobiDB-lite"/>
    </source>
</evidence>
<evidence type="ECO:0000313" key="3">
    <source>
        <dbReference type="Proteomes" id="UP000249590"/>
    </source>
</evidence>
<feature type="region of interest" description="Disordered" evidence="1">
    <location>
        <begin position="230"/>
        <end position="265"/>
    </location>
</feature>